<evidence type="ECO:0000313" key="2">
    <source>
        <dbReference type="EMBL" id="GAJ06668.1"/>
    </source>
</evidence>
<feature type="transmembrane region" description="Helical" evidence="1">
    <location>
        <begin position="25"/>
        <end position="44"/>
    </location>
</feature>
<dbReference type="EMBL" id="BARW01031829">
    <property type="protein sequence ID" value="GAJ06668.1"/>
    <property type="molecule type" value="Genomic_DNA"/>
</dbReference>
<proteinExistence type="predicted"/>
<name>X1TMV1_9ZZZZ</name>
<gene>
    <name evidence="2" type="ORF">S12H4_50529</name>
</gene>
<feature type="transmembrane region" description="Helical" evidence="1">
    <location>
        <begin position="56"/>
        <end position="81"/>
    </location>
</feature>
<dbReference type="AlphaFoldDB" id="X1TMV1"/>
<reference evidence="2" key="1">
    <citation type="journal article" date="2014" name="Front. Microbiol.">
        <title>High frequency of phylogenetically diverse reductive dehalogenase-homologous genes in deep subseafloor sedimentary metagenomes.</title>
        <authorList>
            <person name="Kawai M."/>
            <person name="Futagami T."/>
            <person name="Toyoda A."/>
            <person name="Takaki Y."/>
            <person name="Nishi S."/>
            <person name="Hori S."/>
            <person name="Arai W."/>
            <person name="Tsubouchi T."/>
            <person name="Morono Y."/>
            <person name="Uchiyama I."/>
            <person name="Ito T."/>
            <person name="Fujiyama A."/>
            <person name="Inagaki F."/>
            <person name="Takami H."/>
        </authorList>
    </citation>
    <scope>NUCLEOTIDE SEQUENCE</scope>
    <source>
        <strain evidence="2">Expedition CK06-06</strain>
    </source>
</reference>
<comment type="caution">
    <text evidence="2">The sequence shown here is derived from an EMBL/GenBank/DDBJ whole genome shotgun (WGS) entry which is preliminary data.</text>
</comment>
<keyword evidence="1" id="KW-0812">Transmembrane</keyword>
<keyword evidence="1" id="KW-0472">Membrane</keyword>
<sequence length="83" mass="8953">MSVIDALVIATFLTPENIGANPQSMLWLLPLAAAIAVVYKATKLPTIKAQNFIKEAAILFGSIVVFIIIIALVLFALAWLITE</sequence>
<protein>
    <submittedName>
        <fullName evidence="2">Uncharacterized protein</fullName>
    </submittedName>
</protein>
<organism evidence="2">
    <name type="scientific">marine sediment metagenome</name>
    <dbReference type="NCBI Taxonomy" id="412755"/>
    <lineage>
        <taxon>unclassified sequences</taxon>
        <taxon>metagenomes</taxon>
        <taxon>ecological metagenomes</taxon>
    </lineage>
</organism>
<evidence type="ECO:0000256" key="1">
    <source>
        <dbReference type="SAM" id="Phobius"/>
    </source>
</evidence>
<accession>X1TMV1</accession>
<keyword evidence="1" id="KW-1133">Transmembrane helix</keyword>